<protein>
    <recommendedName>
        <fullName evidence="3 11">Aspartyl/glutamyl-tRNA(Asn/Gln) amidotransferase subunit B</fullName>
        <shortName evidence="11">Asp/Glu-ADT subunit B</shortName>
        <ecNumber evidence="11">6.3.5.-</ecNumber>
    </recommendedName>
</protein>
<comment type="subunit">
    <text evidence="2 11">Heterotrimer of A, B and C subunits.</text>
</comment>
<dbReference type="PANTHER" id="PTHR11659">
    <property type="entry name" value="GLUTAMYL-TRNA GLN AMIDOTRANSFERASE SUBUNIT B MITOCHONDRIAL AND PROKARYOTIC PET112-RELATED"/>
    <property type="match status" value="1"/>
</dbReference>
<dbReference type="NCBIfam" id="NF004013">
    <property type="entry name" value="PRK05477.1-3"/>
    <property type="match status" value="1"/>
</dbReference>
<keyword evidence="6 11" id="KW-0067">ATP-binding</keyword>
<dbReference type="InterPro" id="IPR004413">
    <property type="entry name" value="GatB"/>
</dbReference>
<dbReference type="NCBIfam" id="NF004014">
    <property type="entry name" value="PRK05477.1-4"/>
    <property type="match status" value="1"/>
</dbReference>
<dbReference type="AlphaFoldDB" id="A0A285VJG3"/>
<dbReference type="SMART" id="SM00845">
    <property type="entry name" value="GatB_Yqey"/>
    <property type="match status" value="1"/>
</dbReference>
<dbReference type="NCBIfam" id="TIGR00133">
    <property type="entry name" value="gatB"/>
    <property type="match status" value="1"/>
</dbReference>
<dbReference type="FunFam" id="1.10.10.410:FF:000001">
    <property type="entry name" value="Aspartyl/glutamyl-tRNA(Asn/Gln) amidotransferase subunit B"/>
    <property type="match status" value="1"/>
</dbReference>
<evidence type="ECO:0000313" key="13">
    <source>
        <dbReference type="EMBL" id="SOC52691.1"/>
    </source>
</evidence>
<dbReference type="InterPro" id="IPR006075">
    <property type="entry name" value="Asn/Gln-tRNA_Trfase_suB/E_cat"/>
</dbReference>
<evidence type="ECO:0000256" key="5">
    <source>
        <dbReference type="ARBA" id="ARBA00022741"/>
    </source>
</evidence>
<reference evidence="14" key="1">
    <citation type="submission" date="2017-08" db="EMBL/GenBank/DDBJ databases">
        <authorList>
            <person name="Varghese N."/>
            <person name="Submissions S."/>
        </authorList>
    </citation>
    <scope>NUCLEOTIDE SEQUENCE [LARGE SCALE GENOMIC DNA]</scope>
    <source>
        <strain evidence="14">USBA17B2</strain>
    </source>
</reference>
<dbReference type="Gene3D" id="1.10.10.410">
    <property type="match status" value="1"/>
</dbReference>
<evidence type="ECO:0000256" key="10">
    <source>
        <dbReference type="ARBA" id="ARBA00047913"/>
    </source>
</evidence>
<accession>A0A285VJG3</accession>
<dbReference type="InterPro" id="IPR018027">
    <property type="entry name" value="Asn/Gln_amidotransferase"/>
</dbReference>
<evidence type="ECO:0000313" key="14">
    <source>
        <dbReference type="Proteomes" id="UP000219688"/>
    </source>
</evidence>
<evidence type="ECO:0000259" key="12">
    <source>
        <dbReference type="SMART" id="SM00845"/>
    </source>
</evidence>
<keyword evidence="13" id="KW-0808">Transferase</keyword>
<dbReference type="InterPro" id="IPR017958">
    <property type="entry name" value="Gln-tRNA_amidoTrfase_suB_CS"/>
</dbReference>
<gene>
    <name evidence="11" type="primary">gatB</name>
    <name evidence="13" type="ORF">SAMN05421879_101775</name>
</gene>
<keyword evidence="5 11" id="KW-0547">Nucleotide-binding</keyword>
<dbReference type="GO" id="GO:0050567">
    <property type="term" value="F:glutaminyl-tRNA synthase (glutamine-hydrolyzing) activity"/>
    <property type="evidence" value="ECO:0007669"/>
    <property type="project" value="UniProtKB-UniRule"/>
</dbReference>
<keyword evidence="14" id="KW-1185">Reference proteome</keyword>
<evidence type="ECO:0000256" key="1">
    <source>
        <dbReference type="ARBA" id="ARBA00005306"/>
    </source>
</evidence>
<dbReference type="GO" id="GO:0050566">
    <property type="term" value="F:asparaginyl-tRNA synthase (glutamine-hydrolyzing) activity"/>
    <property type="evidence" value="ECO:0007669"/>
    <property type="project" value="RHEA"/>
</dbReference>
<proteinExistence type="inferred from homology"/>
<comment type="similarity">
    <text evidence="1 11">Belongs to the GatB/GatE family. GatB subfamily.</text>
</comment>
<keyword evidence="7 11" id="KW-0648">Protein biosynthesis</keyword>
<dbReference type="InterPro" id="IPR023168">
    <property type="entry name" value="GatB_Yqey_C_2"/>
</dbReference>
<dbReference type="SUPFAM" id="SSF89095">
    <property type="entry name" value="GatB/YqeY motif"/>
    <property type="match status" value="1"/>
</dbReference>
<dbReference type="GO" id="GO:0070681">
    <property type="term" value="P:glutaminyl-tRNAGln biosynthesis via transamidation"/>
    <property type="evidence" value="ECO:0007669"/>
    <property type="project" value="TreeGrafter"/>
</dbReference>
<organism evidence="13 14">
    <name type="scientific">Ornithinimicrobium cerasi</name>
    <dbReference type="NCBI Taxonomy" id="2248773"/>
    <lineage>
        <taxon>Bacteria</taxon>
        <taxon>Bacillati</taxon>
        <taxon>Actinomycetota</taxon>
        <taxon>Actinomycetes</taxon>
        <taxon>Micrococcales</taxon>
        <taxon>Ornithinimicrobiaceae</taxon>
        <taxon>Ornithinimicrobium</taxon>
    </lineage>
</organism>
<dbReference type="GO" id="GO:0016740">
    <property type="term" value="F:transferase activity"/>
    <property type="evidence" value="ECO:0007669"/>
    <property type="project" value="UniProtKB-KW"/>
</dbReference>
<evidence type="ECO:0000256" key="7">
    <source>
        <dbReference type="ARBA" id="ARBA00022917"/>
    </source>
</evidence>
<evidence type="ECO:0000256" key="3">
    <source>
        <dbReference type="ARBA" id="ARBA00016923"/>
    </source>
</evidence>
<dbReference type="Proteomes" id="UP000219688">
    <property type="component" value="Unassembled WGS sequence"/>
</dbReference>
<comment type="catalytic activity">
    <reaction evidence="9 11">
        <text>L-aspartyl-tRNA(Asn) + L-glutamine + ATP + H2O = L-asparaginyl-tRNA(Asn) + L-glutamate + ADP + phosphate + 2 H(+)</text>
        <dbReference type="Rhea" id="RHEA:14513"/>
        <dbReference type="Rhea" id="RHEA-COMP:9674"/>
        <dbReference type="Rhea" id="RHEA-COMP:9677"/>
        <dbReference type="ChEBI" id="CHEBI:15377"/>
        <dbReference type="ChEBI" id="CHEBI:15378"/>
        <dbReference type="ChEBI" id="CHEBI:29985"/>
        <dbReference type="ChEBI" id="CHEBI:30616"/>
        <dbReference type="ChEBI" id="CHEBI:43474"/>
        <dbReference type="ChEBI" id="CHEBI:58359"/>
        <dbReference type="ChEBI" id="CHEBI:78515"/>
        <dbReference type="ChEBI" id="CHEBI:78516"/>
        <dbReference type="ChEBI" id="CHEBI:456216"/>
    </reaction>
</comment>
<name>A0A285VJG3_9MICO</name>
<comment type="catalytic activity">
    <reaction evidence="10 11">
        <text>L-glutamyl-tRNA(Gln) + L-glutamine + ATP + H2O = L-glutaminyl-tRNA(Gln) + L-glutamate + ADP + phosphate + H(+)</text>
        <dbReference type="Rhea" id="RHEA:17521"/>
        <dbReference type="Rhea" id="RHEA-COMP:9681"/>
        <dbReference type="Rhea" id="RHEA-COMP:9684"/>
        <dbReference type="ChEBI" id="CHEBI:15377"/>
        <dbReference type="ChEBI" id="CHEBI:15378"/>
        <dbReference type="ChEBI" id="CHEBI:29985"/>
        <dbReference type="ChEBI" id="CHEBI:30616"/>
        <dbReference type="ChEBI" id="CHEBI:43474"/>
        <dbReference type="ChEBI" id="CHEBI:58359"/>
        <dbReference type="ChEBI" id="CHEBI:78520"/>
        <dbReference type="ChEBI" id="CHEBI:78521"/>
        <dbReference type="ChEBI" id="CHEBI:456216"/>
    </reaction>
</comment>
<sequence>MTISTRPVHQEDTVPYDEALSRYEPVMGLEVHVELNTATKMFCGCAATFGAEPNTQTCPVCLGLPGALPVVNATAVESAIRIGLALNCTIAEWCRFARKNYFYPDMPKNFQTSQYDEPIAFDGWIDVEVPANEAGEPPFTFRVEVERAHMEEDTGKSTHVGGSTGRIHGADYSVVDYNRAGIPLIEIVTKPMLGAGDRAPEVAKAYVSTLRDLLRALDVSDVRMEQGSMRCDANVSLMPVGAEVLGTRTETKNVNSLRSVERAIRYEITRHAAILDAGEKIFQETRHWHEDTGITTAGRPKSDADDYRYFPEPDLVPVAPSREDVERLRGTLPENPAERRRRLQAAWGYSDLEMRDVVNAGAVEVIQDTVAAGASPAAARKWWTGDLARRANAQGVAVTDLGVTPAHVAELDGLVTGGRLNDSMARQVLEGVVAGEGGPAEVADARGLELVQDDGALQAAVEKVLAANPDVAEKVRGGKVQAAGALIGQVMKEMRGQADAARARELILATLGVDA</sequence>
<dbReference type="NCBIfam" id="NF004012">
    <property type="entry name" value="PRK05477.1-2"/>
    <property type="match status" value="1"/>
</dbReference>
<comment type="function">
    <text evidence="8 11">Allows the formation of correctly charged Asn-tRNA(Asn) or Gln-tRNA(Gln) through the transamidation of misacylated Asp-tRNA(Asn) or Glu-tRNA(Gln) in organisms which lack either or both of asparaginyl-tRNA or glutaminyl-tRNA synthetases. The reaction takes place in the presence of glutamine and ATP through an activated phospho-Asp-tRNA(Asn) or phospho-Glu-tRNA(Gln).</text>
</comment>
<dbReference type="SUPFAM" id="SSF55931">
    <property type="entry name" value="Glutamine synthetase/guanido kinase"/>
    <property type="match status" value="1"/>
</dbReference>
<evidence type="ECO:0000256" key="2">
    <source>
        <dbReference type="ARBA" id="ARBA00011123"/>
    </source>
</evidence>
<dbReference type="EMBL" id="OBQK01000001">
    <property type="protein sequence ID" value="SOC52691.1"/>
    <property type="molecule type" value="Genomic_DNA"/>
</dbReference>
<feature type="domain" description="Asn/Gln amidotransferase" evidence="12">
    <location>
        <begin position="364"/>
        <end position="511"/>
    </location>
</feature>
<evidence type="ECO:0000256" key="9">
    <source>
        <dbReference type="ARBA" id="ARBA00047380"/>
    </source>
</evidence>
<dbReference type="STRING" id="1122622.GCA_000421185_03165"/>
<evidence type="ECO:0000256" key="11">
    <source>
        <dbReference type="HAMAP-Rule" id="MF_00121"/>
    </source>
</evidence>
<dbReference type="PANTHER" id="PTHR11659:SF0">
    <property type="entry name" value="GLUTAMYL-TRNA(GLN) AMIDOTRANSFERASE SUBUNIT B, MITOCHONDRIAL"/>
    <property type="match status" value="1"/>
</dbReference>
<dbReference type="PROSITE" id="PS01234">
    <property type="entry name" value="GATB"/>
    <property type="match status" value="1"/>
</dbReference>
<dbReference type="RefSeq" id="WP_097186906.1">
    <property type="nucleotide sequence ID" value="NZ_OBQK01000001.1"/>
</dbReference>
<dbReference type="EC" id="6.3.5.-" evidence="11"/>
<evidence type="ECO:0000256" key="4">
    <source>
        <dbReference type="ARBA" id="ARBA00022598"/>
    </source>
</evidence>
<evidence type="ECO:0000256" key="6">
    <source>
        <dbReference type="ARBA" id="ARBA00022840"/>
    </source>
</evidence>
<dbReference type="InterPro" id="IPR017959">
    <property type="entry name" value="Asn/Gln-tRNA_amidoTrfase_suB/E"/>
</dbReference>
<dbReference type="HAMAP" id="MF_00121">
    <property type="entry name" value="GatB"/>
    <property type="match status" value="1"/>
</dbReference>
<dbReference type="GO" id="GO:0005524">
    <property type="term" value="F:ATP binding"/>
    <property type="evidence" value="ECO:0007669"/>
    <property type="project" value="UniProtKB-KW"/>
</dbReference>
<dbReference type="GO" id="GO:0006412">
    <property type="term" value="P:translation"/>
    <property type="evidence" value="ECO:0007669"/>
    <property type="project" value="UniProtKB-UniRule"/>
</dbReference>
<dbReference type="Pfam" id="PF02934">
    <property type="entry name" value="GatB_N"/>
    <property type="match status" value="1"/>
</dbReference>
<dbReference type="Pfam" id="PF02637">
    <property type="entry name" value="GatB_Yqey"/>
    <property type="match status" value="1"/>
</dbReference>
<keyword evidence="4 11" id="KW-0436">Ligase</keyword>
<dbReference type="InterPro" id="IPR014746">
    <property type="entry name" value="Gln_synth/guanido_kin_cat_dom"/>
</dbReference>
<evidence type="ECO:0000256" key="8">
    <source>
        <dbReference type="ARBA" id="ARBA00024799"/>
    </source>
</evidence>
<dbReference type="InterPro" id="IPR003789">
    <property type="entry name" value="Asn/Gln_tRNA_amidoTrase-B-like"/>
</dbReference>